<dbReference type="AlphaFoldDB" id="A0A9R1WRC8"/>
<dbReference type="EC" id="2.3.2.23" evidence="1"/>
<evidence type="ECO:0000313" key="9">
    <source>
        <dbReference type="Proteomes" id="UP000235145"/>
    </source>
</evidence>
<dbReference type="SUPFAM" id="SSF54495">
    <property type="entry name" value="UBC-like"/>
    <property type="match status" value="1"/>
</dbReference>
<keyword evidence="2" id="KW-0808">Transferase</keyword>
<dbReference type="Pfam" id="PF00179">
    <property type="entry name" value="UQ_con"/>
    <property type="match status" value="1"/>
</dbReference>
<proteinExistence type="predicted"/>
<protein>
    <recommendedName>
        <fullName evidence="1">E2 ubiquitin-conjugating enzyme</fullName>
        <ecNumber evidence="1">2.3.2.23</ecNumber>
    </recommendedName>
</protein>
<evidence type="ECO:0000259" key="7">
    <source>
        <dbReference type="PROSITE" id="PS50127"/>
    </source>
</evidence>
<evidence type="ECO:0000256" key="2">
    <source>
        <dbReference type="ARBA" id="ARBA00022679"/>
    </source>
</evidence>
<dbReference type="GO" id="GO:0061631">
    <property type="term" value="F:ubiquitin conjugating enzyme activity"/>
    <property type="evidence" value="ECO:0000318"/>
    <property type="project" value="GO_Central"/>
</dbReference>
<gene>
    <name evidence="8" type="ORF">LSAT_V11C900495370</name>
</gene>
<keyword evidence="5" id="KW-0067">ATP-binding</keyword>
<reference evidence="8 9" key="1">
    <citation type="journal article" date="2017" name="Nat. Commun.">
        <title>Genome assembly with in vitro proximity ligation data and whole-genome triplication in lettuce.</title>
        <authorList>
            <person name="Reyes-Chin-Wo S."/>
            <person name="Wang Z."/>
            <person name="Yang X."/>
            <person name="Kozik A."/>
            <person name="Arikit S."/>
            <person name="Song C."/>
            <person name="Xia L."/>
            <person name="Froenicke L."/>
            <person name="Lavelle D.O."/>
            <person name="Truco M.J."/>
            <person name="Xia R."/>
            <person name="Zhu S."/>
            <person name="Xu C."/>
            <person name="Xu H."/>
            <person name="Xu X."/>
            <person name="Cox K."/>
            <person name="Korf I."/>
            <person name="Meyers B.C."/>
            <person name="Michelmore R.W."/>
        </authorList>
    </citation>
    <scope>NUCLEOTIDE SEQUENCE [LARGE SCALE GENOMIC DNA]</scope>
    <source>
        <strain evidence="9">cv. Salinas</strain>
        <tissue evidence="8">Seedlings</tissue>
    </source>
</reference>
<dbReference type="CDD" id="cd23837">
    <property type="entry name" value="UBCc_UBE2O"/>
    <property type="match status" value="1"/>
</dbReference>
<dbReference type="Proteomes" id="UP000235145">
    <property type="component" value="Unassembled WGS sequence"/>
</dbReference>
<feature type="region of interest" description="Disordered" evidence="6">
    <location>
        <begin position="1"/>
        <end position="51"/>
    </location>
</feature>
<name>A0A9R1WRC8_LACSA</name>
<dbReference type="Gene3D" id="3.10.110.10">
    <property type="entry name" value="Ubiquitin Conjugating Enzyme"/>
    <property type="match status" value="1"/>
</dbReference>
<dbReference type="Gramene" id="rna-gnl|WGS:NBSK|LSAT_9X96180_mrna">
    <property type="protein sequence ID" value="cds-PLY73397.1"/>
    <property type="gene ID" value="gene-LSAT_9X96180"/>
</dbReference>
<dbReference type="InterPro" id="IPR000608">
    <property type="entry name" value="UBC"/>
</dbReference>
<organism evidence="8 9">
    <name type="scientific">Lactuca sativa</name>
    <name type="common">Garden lettuce</name>
    <dbReference type="NCBI Taxonomy" id="4236"/>
    <lineage>
        <taxon>Eukaryota</taxon>
        <taxon>Viridiplantae</taxon>
        <taxon>Streptophyta</taxon>
        <taxon>Embryophyta</taxon>
        <taxon>Tracheophyta</taxon>
        <taxon>Spermatophyta</taxon>
        <taxon>Magnoliopsida</taxon>
        <taxon>eudicotyledons</taxon>
        <taxon>Gunneridae</taxon>
        <taxon>Pentapetalae</taxon>
        <taxon>asterids</taxon>
        <taxon>campanulids</taxon>
        <taxon>Asterales</taxon>
        <taxon>Asteraceae</taxon>
        <taxon>Cichorioideae</taxon>
        <taxon>Cichorieae</taxon>
        <taxon>Lactucinae</taxon>
        <taxon>Lactuca</taxon>
    </lineage>
</organism>
<evidence type="ECO:0000313" key="8">
    <source>
        <dbReference type="EMBL" id="KAJ0187435.1"/>
    </source>
</evidence>
<dbReference type="PANTHER" id="PTHR46116:SF41">
    <property type="entry name" value="UBIQUITIN-CONJUGATING ENZYME E2 25-RELATED"/>
    <property type="match status" value="1"/>
</dbReference>
<evidence type="ECO:0000256" key="6">
    <source>
        <dbReference type="SAM" id="MobiDB-lite"/>
    </source>
</evidence>
<sequence length="539" mass="60596">MESPAAGKCIPHKSKKRVFPESSSGTESKGDASSSPVNRTLNGKNKMHKQNEDTMVSILSGTSNAISKKVKSHNKEIIISPTLNGIIELDSEDSDSYNGKDYIHLSSDDHDSEYEYPTFQSHFDNIDFPTGMESSNPWFLDSVNMTSSTGFTHSTHPEHPMLSPSMVVLPSRLDTKGVKTSFDPAKVTKRTSGSSSSTCPTLRLQKGAMKVKSVKKRVKTQPHKMSINPTQITPMEDVLFEQNSRKIQQSSNVEEKYPNFKKFDIVEDYSDHHYKGANSETIQPPRNWSKKIEKEWRILEKNLPDTIFVRVYESRMDLLRAVIIGAEGTPYHNGLFFFDVFFPSNYPYVPPKVYYHSGGLRINPNLYEEGKVCLSLLNTWIGERNENWTPGVSTMLQVLVSIQGLILNSKPYFNEPGFADSSGSDYGENQSMLYNERTLIYSLKTMVYTMKNPPKHFEDLVIGHFRNCGVAILTTCRGYVNGVGVGCGEKKGSRGFGKNVEKYMGTLVGGFKEIGVENLDEFVPQTRNLAQKIRDFFGI</sequence>
<dbReference type="EMBL" id="NBSK02000009">
    <property type="protein sequence ID" value="KAJ0187435.1"/>
    <property type="molecule type" value="Genomic_DNA"/>
</dbReference>
<dbReference type="SMART" id="SM00212">
    <property type="entry name" value="UBCc"/>
    <property type="match status" value="1"/>
</dbReference>
<evidence type="ECO:0000256" key="4">
    <source>
        <dbReference type="ARBA" id="ARBA00022786"/>
    </source>
</evidence>
<dbReference type="FunFam" id="3.10.110.10:FF:000028">
    <property type="entry name" value="Probable ubiquitin-conjugating enzyme E2 23"/>
    <property type="match status" value="1"/>
</dbReference>
<dbReference type="PROSITE" id="PS50127">
    <property type="entry name" value="UBC_2"/>
    <property type="match status" value="1"/>
</dbReference>
<dbReference type="PANTHER" id="PTHR46116">
    <property type="entry name" value="(E3-INDEPENDENT) E2 UBIQUITIN-CONJUGATING ENZYME"/>
    <property type="match status" value="1"/>
</dbReference>
<keyword evidence="3" id="KW-0547">Nucleotide-binding</keyword>
<evidence type="ECO:0000256" key="3">
    <source>
        <dbReference type="ARBA" id="ARBA00022741"/>
    </source>
</evidence>
<feature type="domain" description="UBC core" evidence="7">
    <location>
        <begin position="287"/>
        <end position="447"/>
    </location>
</feature>
<keyword evidence="4" id="KW-0833">Ubl conjugation pathway</keyword>
<comment type="caution">
    <text evidence="8">The sequence shown here is derived from an EMBL/GenBank/DDBJ whole genome shotgun (WGS) entry which is preliminary data.</text>
</comment>
<dbReference type="InterPro" id="IPR016135">
    <property type="entry name" value="UBQ-conjugating_enzyme/RWD"/>
</dbReference>
<evidence type="ECO:0000256" key="5">
    <source>
        <dbReference type="ARBA" id="ARBA00022840"/>
    </source>
</evidence>
<evidence type="ECO:0000256" key="1">
    <source>
        <dbReference type="ARBA" id="ARBA00012486"/>
    </source>
</evidence>
<accession>A0A9R1WRC8</accession>
<keyword evidence="9" id="KW-1185">Reference proteome</keyword>
<dbReference type="GO" id="GO:0005524">
    <property type="term" value="F:ATP binding"/>
    <property type="evidence" value="ECO:0007669"/>
    <property type="project" value="UniProtKB-KW"/>
</dbReference>
<feature type="compositionally biased region" description="Polar residues" evidence="6">
    <location>
        <begin position="21"/>
        <end position="43"/>
    </location>
</feature>